<dbReference type="EMBL" id="UHJL01000002">
    <property type="protein sequence ID" value="SUQ24339.1"/>
    <property type="molecule type" value="Genomic_DNA"/>
</dbReference>
<reference evidence="10 11" key="1">
    <citation type="submission" date="2017-08" db="EMBL/GenBank/DDBJ databases">
        <authorList>
            <person name="de Groot N.N."/>
        </authorList>
    </citation>
    <scope>NUCLEOTIDE SEQUENCE [LARGE SCALE GENOMIC DNA]</scope>
    <source>
        <strain evidence="10 11">HM2</strain>
    </source>
</reference>
<dbReference type="InterPro" id="IPR038078">
    <property type="entry name" value="PhoU-like_sf"/>
</dbReference>
<organism evidence="10 11">
    <name type="scientific">Fibrobacter succinogenes</name>
    <name type="common">Bacteroides succinogenes</name>
    <dbReference type="NCBI Taxonomy" id="833"/>
    <lineage>
        <taxon>Bacteria</taxon>
        <taxon>Pseudomonadati</taxon>
        <taxon>Fibrobacterota</taxon>
        <taxon>Fibrobacteria</taxon>
        <taxon>Fibrobacterales</taxon>
        <taxon>Fibrobacteraceae</taxon>
        <taxon>Fibrobacter</taxon>
    </lineage>
</organism>
<sequence>MRNRFDSQLEALNRGIIEMGALVEDSLKASIDALLAFDRETAKKIVVGDKEIDQKMKEIETLCLRLLLSQQPVARDLRLISASLKMVGDLERIGDQAADIAEIVAGCTDQDGAPLKLAAIPPMGIDVLKMLAQSIDAFVRKDLKLAQIVIDSDDNVDFLFRSAKRELVKTIRNTESDAECIINSIMIAKYLERIGDHALNVARWAIFAETGTHHGANLLNGADDFDEK</sequence>
<proteinExistence type="inferred from homology"/>
<dbReference type="FunFam" id="1.20.58.220:FF:000004">
    <property type="entry name" value="Phosphate-specific transport system accessory protein PhoU"/>
    <property type="match status" value="1"/>
</dbReference>
<dbReference type="PANTHER" id="PTHR42930">
    <property type="entry name" value="PHOSPHATE-SPECIFIC TRANSPORT SYSTEM ACCESSORY PROTEIN PHOU"/>
    <property type="match status" value="1"/>
</dbReference>
<dbReference type="Pfam" id="PF01895">
    <property type="entry name" value="PhoU"/>
    <property type="match status" value="2"/>
</dbReference>
<dbReference type="Proteomes" id="UP000255423">
    <property type="component" value="Unassembled WGS sequence"/>
</dbReference>
<dbReference type="NCBIfam" id="TIGR02135">
    <property type="entry name" value="phoU_full"/>
    <property type="match status" value="1"/>
</dbReference>
<evidence type="ECO:0000313" key="11">
    <source>
        <dbReference type="Proteomes" id="UP000255423"/>
    </source>
</evidence>
<gene>
    <name evidence="10" type="ORF">SAMN05661053_1736</name>
</gene>
<protein>
    <recommendedName>
        <fullName evidence="8">Phosphate-specific transport system accessory protein PhoU</fullName>
    </recommendedName>
</protein>
<feature type="domain" description="PhoU" evidence="9">
    <location>
        <begin position="123"/>
        <end position="205"/>
    </location>
</feature>
<keyword evidence="6 8" id="KW-0592">Phosphate transport</keyword>
<dbReference type="PIRSF" id="PIRSF003107">
    <property type="entry name" value="PhoU"/>
    <property type="match status" value="1"/>
</dbReference>
<dbReference type="SUPFAM" id="SSF109755">
    <property type="entry name" value="PhoU-like"/>
    <property type="match status" value="1"/>
</dbReference>
<dbReference type="PANTHER" id="PTHR42930:SF3">
    <property type="entry name" value="PHOSPHATE-SPECIFIC TRANSPORT SYSTEM ACCESSORY PROTEIN PHOU"/>
    <property type="match status" value="1"/>
</dbReference>
<evidence type="ECO:0000256" key="1">
    <source>
        <dbReference type="ARBA" id="ARBA00004496"/>
    </source>
</evidence>
<comment type="similarity">
    <text evidence="2 8">Belongs to the PhoU family.</text>
</comment>
<evidence type="ECO:0000256" key="2">
    <source>
        <dbReference type="ARBA" id="ARBA00008107"/>
    </source>
</evidence>
<evidence type="ECO:0000256" key="8">
    <source>
        <dbReference type="PIRNR" id="PIRNR003107"/>
    </source>
</evidence>
<dbReference type="InterPro" id="IPR026022">
    <property type="entry name" value="PhoU_dom"/>
</dbReference>
<comment type="function">
    <text evidence="7 8">Plays a role in the regulation of phosphate uptake.</text>
</comment>
<evidence type="ECO:0000313" key="10">
    <source>
        <dbReference type="EMBL" id="SUQ24339.1"/>
    </source>
</evidence>
<dbReference type="GO" id="GO:0006817">
    <property type="term" value="P:phosphate ion transport"/>
    <property type="evidence" value="ECO:0007669"/>
    <property type="project" value="UniProtKB-KW"/>
</dbReference>
<keyword evidence="5 8" id="KW-0963">Cytoplasm</keyword>
<dbReference type="GO" id="GO:0030643">
    <property type="term" value="P:intracellular phosphate ion homeostasis"/>
    <property type="evidence" value="ECO:0007669"/>
    <property type="project" value="InterPro"/>
</dbReference>
<dbReference type="InterPro" id="IPR028366">
    <property type="entry name" value="PhoU"/>
</dbReference>
<dbReference type="Gene3D" id="1.20.58.220">
    <property type="entry name" value="Phosphate transport system protein phou homolog 2, domain 2"/>
    <property type="match status" value="1"/>
</dbReference>
<accession>A0A380S556</accession>
<name>A0A380S556_FIBSU</name>
<evidence type="ECO:0000256" key="7">
    <source>
        <dbReference type="ARBA" id="ARBA00056181"/>
    </source>
</evidence>
<feature type="domain" description="PhoU" evidence="9">
    <location>
        <begin position="16"/>
        <end position="104"/>
    </location>
</feature>
<evidence type="ECO:0000256" key="3">
    <source>
        <dbReference type="ARBA" id="ARBA00011738"/>
    </source>
</evidence>
<dbReference type="GO" id="GO:0045936">
    <property type="term" value="P:negative regulation of phosphate metabolic process"/>
    <property type="evidence" value="ECO:0007669"/>
    <property type="project" value="InterPro"/>
</dbReference>
<dbReference type="AlphaFoldDB" id="A0A380S556"/>
<keyword evidence="4 8" id="KW-0813">Transport</keyword>
<evidence type="ECO:0000256" key="6">
    <source>
        <dbReference type="ARBA" id="ARBA00022592"/>
    </source>
</evidence>
<dbReference type="RefSeq" id="WP_109572855.1">
    <property type="nucleotide sequence ID" value="NZ_UHJL01000002.1"/>
</dbReference>
<evidence type="ECO:0000256" key="4">
    <source>
        <dbReference type="ARBA" id="ARBA00022448"/>
    </source>
</evidence>
<comment type="subcellular location">
    <subcellularLocation>
        <location evidence="1 8">Cytoplasm</location>
    </subcellularLocation>
</comment>
<evidence type="ECO:0000259" key="9">
    <source>
        <dbReference type="Pfam" id="PF01895"/>
    </source>
</evidence>
<evidence type="ECO:0000256" key="5">
    <source>
        <dbReference type="ARBA" id="ARBA00022490"/>
    </source>
</evidence>
<dbReference type="GO" id="GO:0005737">
    <property type="term" value="C:cytoplasm"/>
    <property type="evidence" value="ECO:0007669"/>
    <property type="project" value="UniProtKB-SubCell"/>
</dbReference>
<comment type="subunit">
    <text evidence="3 8">Homodimer.</text>
</comment>